<dbReference type="PANTHER" id="PTHR33067:SF31">
    <property type="entry name" value="RNA-DIRECTED DNA POLYMERASE"/>
    <property type="match status" value="1"/>
</dbReference>
<evidence type="ECO:0000313" key="2">
    <source>
        <dbReference type="Proteomes" id="UP000325315"/>
    </source>
</evidence>
<evidence type="ECO:0000313" key="1">
    <source>
        <dbReference type="EMBL" id="KAA3482881.1"/>
    </source>
</evidence>
<comment type="caution">
    <text evidence="1">The sequence shown here is derived from an EMBL/GenBank/DDBJ whole genome shotgun (WGS) entry which is preliminary data.</text>
</comment>
<dbReference type="Proteomes" id="UP000325315">
    <property type="component" value="Unassembled WGS sequence"/>
</dbReference>
<reference evidence="1" key="1">
    <citation type="submission" date="2019-08" db="EMBL/GenBank/DDBJ databases">
        <authorList>
            <person name="Liu F."/>
        </authorList>
    </citation>
    <scope>NUCLEOTIDE SEQUENCE [LARGE SCALE GENOMIC DNA]</scope>
    <source>
        <strain evidence="1">PA1801</strain>
        <tissue evidence="1">Leaf</tissue>
    </source>
</reference>
<proteinExistence type="predicted"/>
<dbReference type="Gene3D" id="2.40.70.10">
    <property type="entry name" value="Acid Proteases"/>
    <property type="match status" value="1"/>
</dbReference>
<organism evidence="1 2">
    <name type="scientific">Gossypium australe</name>
    <dbReference type="NCBI Taxonomy" id="47621"/>
    <lineage>
        <taxon>Eukaryota</taxon>
        <taxon>Viridiplantae</taxon>
        <taxon>Streptophyta</taxon>
        <taxon>Embryophyta</taxon>
        <taxon>Tracheophyta</taxon>
        <taxon>Spermatophyta</taxon>
        <taxon>Magnoliopsida</taxon>
        <taxon>eudicotyledons</taxon>
        <taxon>Gunneridae</taxon>
        <taxon>Pentapetalae</taxon>
        <taxon>rosids</taxon>
        <taxon>malvids</taxon>
        <taxon>Malvales</taxon>
        <taxon>Malvaceae</taxon>
        <taxon>Malvoideae</taxon>
        <taxon>Gossypium</taxon>
    </lineage>
</organism>
<accession>A0A5B6WLW8</accession>
<gene>
    <name evidence="1" type="ORF">EPI10_005093</name>
</gene>
<sequence>MPLIELIEKIPKYAKFLKDIMSRHRKTKVGEQVNLSASSSVISSRQVPQKLKNLGSFTIPIEIGSIYFNRLAERSSVHPKGVLEHVLVKECSFIIPTDFVVLDFEEDCEIPILLGRPSLPTSRSTIDLEKKRINYEN</sequence>
<protein>
    <submittedName>
        <fullName evidence="1">Uncharacterized protein</fullName>
    </submittedName>
</protein>
<name>A0A5B6WLW8_9ROSI</name>
<keyword evidence="2" id="KW-1185">Reference proteome</keyword>
<dbReference type="EMBL" id="SMMG02000002">
    <property type="protein sequence ID" value="KAA3482881.1"/>
    <property type="molecule type" value="Genomic_DNA"/>
</dbReference>
<dbReference type="PANTHER" id="PTHR33067">
    <property type="entry name" value="RNA-DIRECTED DNA POLYMERASE-RELATED"/>
    <property type="match status" value="1"/>
</dbReference>
<dbReference type="InterPro" id="IPR021109">
    <property type="entry name" value="Peptidase_aspartic_dom_sf"/>
</dbReference>
<dbReference type="AlphaFoldDB" id="A0A5B6WLW8"/>